<accession>I8T6U2</accession>
<dbReference type="Gene3D" id="3.40.50.150">
    <property type="entry name" value="Vaccinia Virus protein VP39"/>
    <property type="match status" value="1"/>
</dbReference>
<proteinExistence type="predicted"/>
<sequence length="199" mass="22395">MNKPDAPSCHRNRDPILDVLRDHCADRREALEIGSGTGQHAVHFGAALPHLRWQTSELPEHHAGIRAWIDESGLSNVLPPITLDVRGTWPEARYDLVFTSNTLHIMSWESVQQLFERLPGIVTPDAKLIVYGPFNYHGRHTSDSNRDFDGWLKARDPQSGIRDFEDVNALARAAGFGLLEDRAMPANNRCAVWQTLTMP</sequence>
<dbReference type="OrthoDB" id="5563826at2"/>
<dbReference type="PANTHER" id="PTHR20974:SF0">
    <property type="entry name" value="UPF0585 PROTEIN CG18661"/>
    <property type="match status" value="1"/>
</dbReference>
<reference evidence="1 2" key="1">
    <citation type="journal article" date="2012" name="J. Bacteriol.">
        <title>Genome Sequence of n-Alkane-Degrading Hydrocarboniphaga effusa Strain AP103T (ATCC BAA-332T).</title>
        <authorList>
            <person name="Chang H.K."/>
            <person name="Zylstra G.J."/>
            <person name="Chae J.C."/>
        </authorList>
    </citation>
    <scope>NUCLEOTIDE SEQUENCE [LARGE SCALE GENOMIC DNA]</scope>
    <source>
        <strain evidence="1 2">AP103</strain>
    </source>
</reference>
<dbReference type="STRING" id="1172194.WQQ_32370"/>
<evidence type="ECO:0000313" key="2">
    <source>
        <dbReference type="Proteomes" id="UP000003704"/>
    </source>
</evidence>
<dbReference type="InterPro" id="IPR029063">
    <property type="entry name" value="SAM-dependent_MTases_sf"/>
</dbReference>
<dbReference type="InterPro" id="IPR010342">
    <property type="entry name" value="DUF938"/>
</dbReference>
<name>I8T6U2_9GAMM</name>
<dbReference type="RefSeq" id="WP_007186176.1">
    <property type="nucleotide sequence ID" value="NZ_AKGD01000002.1"/>
</dbReference>
<protein>
    <recommendedName>
        <fullName evidence="3">Methylase</fullName>
    </recommendedName>
</protein>
<dbReference type="EMBL" id="AKGD01000002">
    <property type="protein sequence ID" value="EIT69655.1"/>
    <property type="molecule type" value="Genomic_DNA"/>
</dbReference>
<gene>
    <name evidence="1" type="ORF">WQQ_32370</name>
</gene>
<dbReference type="SUPFAM" id="SSF53335">
    <property type="entry name" value="S-adenosyl-L-methionine-dependent methyltransferases"/>
    <property type="match status" value="1"/>
</dbReference>
<dbReference type="AlphaFoldDB" id="I8T6U2"/>
<evidence type="ECO:0000313" key="1">
    <source>
        <dbReference type="EMBL" id="EIT69655.1"/>
    </source>
</evidence>
<dbReference type="Proteomes" id="UP000003704">
    <property type="component" value="Unassembled WGS sequence"/>
</dbReference>
<comment type="caution">
    <text evidence="1">The sequence shown here is derived from an EMBL/GenBank/DDBJ whole genome shotgun (WGS) entry which is preliminary data.</text>
</comment>
<dbReference type="PANTHER" id="PTHR20974">
    <property type="entry name" value="UPF0585 PROTEIN CG18661"/>
    <property type="match status" value="1"/>
</dbReference>
<evidence type="ECO:0008006" key="3">
    <source>
        <dbReference type="Google" id="ProtNLM"/>
    </source>
</evidence>
<dbReference type="Pfam" id="PF06080">
    <property type="entry name" value="DUF938"/>
    <property type="match status" value="1"/>
</dbReference>
<dbReference type="PATRIC" id="fig|1172194.4.peg.3138"/>
<keyword evidence="2" id="KW-1185">Reference proteome</keyword>
<organism evidence="1 2">
    <name type="scientific">Hydrocarboniphaga effusa AP103</name>
    <dbReference type="NCBI Taxonomy" id="1172194"/>
    <lineage>
        <taxon>Bacteria</taxon>
        <taxon>Pseudomonadati</taxon>
        <taxon>Pseudomonadota</taxon>
        <taxon>Gammaproteobacteria</taxon>
        <taxon>Nevskiales</taxon>
        <taxon>Nevskiaceae</taxon>
        <taxon>Hydrocarboniphaga</taxon>
    </lineage>
</organism>